<dbReference type="Gene3D" id="3.90.1150.10">
    <property type="entry name" value="Aspartate Aminotransferase, domain 1"/>
    <property type="match status" value="1"/>
</dbReference>
<evidence type="ECO:0000313" key="7">
    <source>
        <dbReference type="EMBL" id="PIW37333.1"/>
    </source>
</evidence>
<dbReference type="SUPFAM" id="SSF53383">
    <property type="entry name" value="PLP-dependent transferases"/>
    <property type="match status" value="1"/>
</dbReference>
<reference evidence="7 8" key="1">
    <citation type="submission" date="2017-09" db="EMBL/GenBank/DDBJ databases">
        <title>Depth-based differentiation of microbial function through sediment-hosted aquifers and enrichment of novel symbionts in the deep terrestrial subsurface.</title>
        <authorList>
            <person name="Probst A.J."/>
            <person name="Ladd B."/>
            <person name="Jarett J.K."/>
            <person name="Geller-Mcgrath D.E."/>
            <person name="Sieber C.M."/>
            <person name="Emerson J.B."/>
            <person name="Anantharaman K."/>
            <person name="Thomas B.C."/>
            <person name="Malmstrom R."/>
            <person name="Stieglmeier M."/>
            <person name="Klingl A."/>
            <person name="Woyke T."/>
            <person name="Ryan C.M."/>
            <person name="Banfield J.F."/>
        </authorList>
    </citation>
    <scope>NUCLEOTIDE SEQUENCE [LARGE SCALE GENOMIC DNA]</scope>
    <source>
        <strain evidence="7">CG15_BIG_FIL_POST_REV_8_21_14_020_45_12</strain>
    </source>
</reference>
<dbReference type="InterPro" id="IPR015422">
    <property type="entry name" value="PyrdxlP-dep_Trfase_small"/>
</dbReference>
<dbReference type="FunFam" id="3.40.640.10:FF:000006">
    <property type="entry name" value="5-aminolevulinate synthase, mitochondrial"/>
    <property type="match status" value="1"/>
</dbReference>
<dbReference type="GO" id="GO:0008890">
    <property type="term" value="F:glycine C-acetyltransferase activity"/>
    <property type="evidence" value="ECO:0007669"/>
    <property type="project" value="InterPro"/>
</dbReference>
<evidence type="ECO:0000256" key="5">
    <source>
        <dbReference type="ARBA" id="ARBA00023315"/>
    </source>
</evidence>
<comment type="similarity">
    <text evidence="2">Belongs to the class-II pyridoxal-phosphate-dependent aminotransferase family.</text>
</comment>
<feature type="domain" description="Aminotransferase class I/classII large" evidence="6">
    <location>
        <begin position="42"/>
        <end position="383"/>
    </location>
</feature>
<dbReference type="Gene3D" id="3.40.640.10">
    <property type="entry name" value="Type I PLP-dependent aspartate aminotransferase-like (Major domain)"/>
    <property type="match status" value="1"/>
</dbReference>
<dbReference type="AlphaFoldDB" id="A0A2M7H534"/>
<dbReference type="Proteomes" id="UP000230292">
    <property type="component" value="Unassembled WGS sequence"/>
</dbReference>
<organism evidence="7 8">
    <name type="scientific">Candidatus Kerfeldbacteria bacterium CG15_BIG_FIL_POST_REV_8_21_14_020_45_12</name>
    <dbReference type="NCBI Taxonomy" id="2014247"/>
    <lineage>
        <taxon>Bacteria</taxon>
        <taxon>Candidatus Kerfeldiibacteriota</taxon>
    </lineage>
</organism>
<keyword evidence="5" id="KW-0012">Acyltransferase</keyword>
<evidence type="ECO:0000256" key="2">
    <source>
        <dbReference type="ARBA" id="ARBA00008392"/>
    </source>
</evidence>
<dbReference type="PANTHER" id="PTHR13693:SF102">
    <property type="entry name" value="2-AMINO-3-KETOBUTYRATE COENZYME A LIGASE, MITOCHONDRIAL"/>
    <property type="match status" value="1"/>
</dbReference>
<protein>
    <submittedName>
        <fullName evidence="7">Glycine C-acetyltransferase</fullName>
    </submittedName>
</protein>
<comment type="cofactor">
    <cofactor evidence="1">
        <name>pyridoxal 5'-phosphate</name>
        <dbReference type="ChEBI" id="CHEBI:597326"/>
    </cofactor>
</comment>
<proteinExistence type="inferred from homology"/>
<keyword evidence="3 7" id="KW-0808">Transferase</keyword>
<evidence type="ECO:0000256" key="1">
    <source>
        <dbReference type="ARBA" id="ARBA00001933"/>
    </source>
</evidence>
<dbReference type="InterPro" id="IPR011282">
    <property type="entry name" value="2am3keto_CoA_ligase"/>
</dbReference>
<name>A0A2M7H534_9BACT</name>
<dbReference type="GO" id="GO:0006567">
    <property type="term" value="P:L-threonine catabolic process"/>
    <property type="evidence" value="ECO:0007669"/>
    <property type="project" value="InterPro"/>
</dbReference>
<dbReference type="PANTHER" id="PTHR13693">
    <property type="entry name" value="CLASS II AMINOTRANSFERASE/8-AMINO-7-OXONONANOATE SYNTHASE"/>
    <property type="match status" value="1"/>
</dbReference>
<dbReference type="Pfam" id="PF00155">
    <property type="entry name" value="Aminotran_1_2"/>
    <property type="match status" value="1"/>
</dbReference>
<dbReference type="GO" id="GO:0030170">
    <property type="term" value="F:pyridoxal phosphate binding"/>
    <property type="evidence" value="ECO:0007669"/>
    <property type="project" value="InterPro"/>
</dbReference>
<dbReference type="NCBIfam" id="NF005394">
    <property type="entry name" value="PRK06939.1"/>
    <property type="match status" value="1"/>
</dbReference>
<accession>A0A2M7H534</accession>
<dbReference type="InterPro" id="IPR015424">
    <property type="entry name" value="PyrdxlP-dep_Trfase"/>
</dbReference>
<dbReference type="InterPro" id="IPR050087">
    <property type="entry name" value="AON_synthase_class-II"/>
</dbReference>
<sequence>MYNSLKKVVENELQGIHEAGLWKEHRTLQGRQGTTVVADGKELINFCANNYLGLSGKQELVDMACQALGEYGYGTSSVRFICGTQSIHTQLEEKLAEWMGFEDSITFTSCWNANEAVFAALLTDEDAILTDQLNHASIIDGIRLCKAERYIFNHMDMADLEAKLQEAQGKRLRCIVTDGVFSMDGDVAPLKKICDLADKYDAYVVVDDSHATGFMGETGRGSIESEGVLDRVDIVTTTFGKALGGAIGGAIIGPKEVIELLHQRARTTLFTNSLPPVVAATTIKVLEYIDEHPELREKLWENTNYFREKMVAIGYNVPESVHPIVPVIIGEGSAASSMARDMLDEGIYVIGFSYPVVPIESARIRVQISAEHSIDQIDLLITAFEKLGKKYEII</sequence>
<gene>
    <name evidence="7" type="ORF">COW24_00745</name>
</gene>
<evidence type="ECO:0000256" key="3">
    <source>
        <dbReference type="ARBA" id="ARBA00022679"/>
    </source>
</evidence>
<dbReference type="CDD" id="cd06454">
    <property type="entry name" value="KBL_like"/>
    <property type="match status" value="1"/>
</dbReference>
<dbReference type="EMBL" id="PFGC01000010">
    <property type="protein sequence ID" value="PIW37333.1"/>
    <property type="molecule type" value="Genomic_DNA"/>
</dbReference>
<dbReference type="InterPro" id="IPR015421">
    <property type="entry name" value="PyrdxlP-dep_Trfase_major"/>
</dbReference>
<comment type="caution">
    <text evidence="7">The sequence shown here is derived from an EMBL/GenBank/DDBJ whole genome shotgun (WGS) entry which is preliminary data.</text>
</comment>
<keyword evidence="4" id="KW-0663">Pyridoxal phosphate</keyword>
<dbReference type="InterPro" id="IPR004839">
    <property type="entry name" value="Aminotransferase_I/II_large"/>
</dbReference>
<evidence type="ECO:0000313" key="8">
    <source>
        <dbReference type="Proteomes" id="UP000230292"/>
    </source>
</evidence>
<dbReference type="NCBIfam" id="TIGR01822">
    <property type="entry name" value="2am3keto_CoA"/>
    <property type="match status" value="1"/>
</dbReference>
<evidence type="ECO:0000256" key="4">
    <source>
        <dbReference type="ARBA" id="ARBA00022898"/>
    </source>
</evidence>
<evidence type="ECO:0000259" key="6">
    <source>
        <dbReference type="Pfam" id="PF00155"/>
    </source>
</evidence>